<dbReference type="RefSeq" id="WP_093269630.1">
    <property type="nucleotide sequence ID" value="NZ_FNOK01000026.1"/>
</dbReference>
<reference evidence="2" key="1">
    <citation type="submission" date="2016-10" db="EMBL/GenBank/DDBJ databases">
        <authorList>
            <person name="Varghese N."/>
            <person name="Submissions S."/>
        </authorList>
    </citation>
    <scope>NUCLEOTIDE SEQUENCE [LARGE SCALE GENOMIC DNA]</scope>
    <source>
        <strain evidence="2">CGMCC 4.3530</strain>
    </source>
</reference>
<keyword evidence="2" id="KW-1185">Reference proteome</keyword>
<accession>A0A1H3JLF9</accession>
<dbReference type="Proteomes" id="UP000199529">
    <property type="component" value="Unassembled WGS sequence"/>
</dbReference>
<protein>
    <submittedName>
        <fullName evidence="1">Uncharacterized protein</fullName>
    </submittedName>
</protein>
<gene>
    <name evidence="1" type="ORF">SAMN05216215_102613</name>
</gene>
<evidence type="ECO:0000313" key="2">
    <source>
        <dbReference type="Proteomes" id="UP000199529"/>
    </source>
</evidence>
<dbReference type="EMBL" id="FNOK01000026">
    <property type="protein sequence ID" value="SDY40238.1"/>
    <property type="molecule type" value="Genomic_DNA"/>
</dbReference>
<dbReference type="OrthoDB" id="3691824at2"/>
<organism evidence="1 2">
    <name type="scientific">Saccharopolyspora shandongensis</name>
    <dbReference type="NCBI Taxonomy" id="418495"/>
    <lineage>
        <taxon>Bacteria</taxon>
        <taxon>Bacillati</taxon>
        <taxon>Actinomycetota</taxon>
        <taxon>Actinomycetes</taxon>
        <taxon>Pseudonocardiales</taxon>
        <taxon>Pseudonocardiaceae</taxon>
        <taxon>Saccharopolyspora</taxon>
    </lineage>
</organism>
<name>A0A1H3JLF9_9PSEU</name>
<dbReference type="AlphaFoldDB" id="A0A1H3JLF9"/>
<evidence type="ECO:0000313" key="1">
    <source>
        <dbReference type="EMBL" id="SDY40238.1"/>
    </source>
</evidence>
<proteinExistence type="predicted"/>
<sequence>MSRKLLILPVVAGLLVGAVLFGALVFLGPSITLREAVLHEESSQDSGVTYEYSGSQWASELYLVRVTRLTGTGYELRIGPGAADHYYPVRLRFGSDEPRIRSVEWRPDEVAVTLDSGDSVHVPADNFRSVR</sequence>